<proteinExistence type="predicted"/>
<evidence type="ECO:0000313" key="1">
    <source>
        <dbReference type="EMBL" id="JAD52451.1"/>
    </source>
</evidence>
<protein>
    <submittedName>
        <fullName evidence="1">Uncharacterized protein</fullName>
    </submittedName>
</protein>
<reference evidence="1" key="1">
    <citation type="submission" date="2014-09" db="EMBL/GenBank/DDBJ databases">
        <authorList>
            <person name="Magalhaes I.L.F."/>
            <person name="Oliveira U."/>
            <person name="Santos F.R."/>
            <person name="Vidigal T.H.D.A."/>
            <person name="Brescovit A.D."/>
            <person name="Santos A.J."/>
        </authorList>
    </citation>
    <scope>NUCLEOTIDE SEQUENCE</scope>
    <source>
        <tissue evidence="1">Shoot tissue taken approximately 20 cm above the soil surface</tissue>
    </source>
</reference>
<reference evidence="1" key="2">
    <citation type="journal article" date="2015" name="Data Brief">
        <title>Shoot transcriptome of the giant reed, Arundo donax.</title>
        <authorList>
            <person name="Barrero R.A."/>
            <person name="Guerrero F.D."/>
            <person name="Moolhuijzen P."/>
            <person name="Goolsby J.A."/>
            <person name="Tidwell J."/>
            <person name="Bellgard S.E."/>
            <person name="Bellgard M.I."/>
        </authorList>
    </citation>
    <scope>NUCLEOTIDE SEQUENCE</scope>
    <source>
        <tissue evidence="1">Shoot tissue taken approximately 20 cm above the soil surface</tissue>
    </source>
</reference>
<dbReference type="EMBL" id="GBRH01245444">
    <property type="protein sequence ID" value="JAD52451.1"/>
    <property type="molecule type" value="Transcribed_RNA"/>
</dbReference>
<name>A0A0A9AMS4_ARUDO</name>
<accession>A0A0A9AMS4</accession>
<organism evidence="1">
    <name type="scientific">Arundo donax</name>
    <name type="common">Giant reed</name>
    <name type="synonym">Donax arundinaceus</name>
    <dbReference type="NCBI Taxonomy" id="35708"/>
    <lineage>
        <taxon>Eukaryota</taxon>
        <taxon>Viridiplantae</taxon>
        <taxon>Streptophyta</taxon>
        <taxon>Embryophyta</taxon>
        <taxon>Tracheophyta</taxon>
        <taxon>Spermatophyta</taxon>
        <taxon>Magnoliopsida</taxon>
        <taxon>Liliopsida</taxon>
        <taxon>Poales</taxon>
        <taxon>Poaceae</taxon>
        <taxon>PACMAD clade</taxon>
        <taxon>Arundinoideae</taxon>
        <taxon>Arundineae</taxon>
        <taxon>Arundo</taxon>
    </lineage>
</organism>
<dbReference type="AlphaFoldDB" id="A0A0A9AMS4"/>
<sequence length="39" mass="4389">MLGLIICYQQFIVRSKNSIPTILLTSSFLLSCLCLTIEI</sequence>